<proteinExistence type="predicted"/>
<dbReference type="RefSeq" id="WP_263342454.1">
    <property type="nucleotide sequence ID" value="NZ_JAGSYH010000012.1"/>
</dbReference>
<comment type="caution">
    <text evidence="3">The sequence shown here is derived from an EMBL/GenBank/DDBJ whole genome shotgun (WGS) entry which is preliminary data.</text>
</comment>
<dbReference type="InterPro" id="IPR018639">
    <property type="entry name" value="DUF2062"/>
</dbReference>
<feature type="domain" description="DUF2062" evidence="2">
    <location>
        <begin position="38"/>
        <end position="160"/>
    </location>
</feature>
<keyword evidence="1" id="KW-0812">Transmembrane</keyword>
<sequence length="176" mass="19033">MRQQIIKYVGLWNQLASRLRGSWPSVHAKLNEWLGRGISPRQLAFTLALGFALGCLPMLGVSTAICAVLAMALRLNMPAIQAANWIAMPFQVILLVPFLRLGQWIVPGAPGSIAPERLLAQMQSSPWHAVEQMGGAISHAILAWGLAAGPALLLLTVLLTPVIHRVSRPQALEIAE</sequence>
<feature type="transmembrane region" description="Helical" evidence="1">
    <location>
        <begin position="85"/>
        <end position="106"/>
    </location>
</feature>
<evidence type="ECO:0000259" key="2">
    <source>
        <dbReference type="Pfam" id="PF09835"/>
    </source>
</evidence>
<accession>A0ABW1EKI3</accession>
<dbReference type="PANTHER" id="PTHR35102">
    <property type="entry name" value="E3 UBIQUITIN-PROTEIN LIGASE"/>
    <property type="match status" value="1"/>
</dbReference>
<evidence type="ECO:0000313" key="3">
    <source>
        <dbReference type="EMBL" id="MFC5863772.1"/>
    </source>
</evidence>
<gene>
    <name evidence="3" type="ORF">ACFPT7_15800</name>
</gene>
<keyword evidence="1" id="KW-1133">Transmembrane helix</keyword>
<protein>
    <submittedName>
        <fullName evidence="3">DUF2062 domain-containing protein</fullName>
    </submittedName>
</protein>
<dbReference type="Pfam" id="PF09835">
    <property type="entry name" value="DUF2062"/>
    <property type="match status" value="1"/>
</dbReference>
<dbReference type="PANTHER" id="PTHR35102:SF1">
    <property type="entry name" value="E3 UBIQUITIN-PROTEIN LIGASE"/>
    <property type="match status" value="1"/>
</dbReference>
<keyword evidence="4" id="KW-1185">Reference proteome</keyword>
<evidence type="ECO:0000256" key="1">
    <source>
        <dbReference type="SAM" id="Phobius"/>
    </source>
</evidence>
<name>A0ABW1EKI3_9BACT</name>
<keyword evidence="1" id="KW-0472">Membrane</keyword>
<feature type="transmembrane region" description="Helical" evidence="1">
    <location>
        <begin position="141"/>
        <end position="163"/>
    </location>
</feature>
<dbReference type="Proteomes" id="UP001596091">
    <property type="component" value="Unassembled WGS sequence"/>
</dbReference>
<organism evidence="3 4">
    <name type="scientific">Acidicapsa dinghuensis</name>
    <dbReference type="NCBI Taxonomy" id="2218256"/>
    <lineage>
        <taxon>Bacteria</taxon>
        <taxon>Pseudomonadati</taxon>
        <taxon>Acidobacteriota</taxon>
        <taxon>Terriglobia</taxon>
        <taxon>Terriglobales</taxon>
        <taxon>Acidobacteriaceae</taxon>
        <taxon>Acidicapsa</taxon>
    </lineage>
</organism>
<feature type="transmembrane region" description="Helical" evidence="1">
    <location>
        <begin position="43"/>
        <end position="73"/>
    </location>
</feature>
<dbReference type="EMBL" id="JBHSPH010000006">
    <property type="protein sequence ID" value="MFC5863772.1"/>
    <property type="molecule type" value="Genomic_DNA"/>
</dbReference>
<reference evidence="4" key="1">
    <citation type="journal article" date="2019" name="Int. J. Syst. Evol. Microbiol.">
        <title>The Global Catalogue of Microorganisms (GCM) 10K type strain sequencing project: providing services to taxonomists for standard genome sequencing and annotation.</title>
        <authorList>
            <consortium name="The Broad Institute Genomics Platform"/>
            <consortium name="The Broad Institute Genome Sequencing Center for Infectious Disease"/>
            <person name="Wu L."/>
            <person name="Ma J."/>
        </authorList>
    </citation>
    <scope>NUCLEOTIDE SEQUENCE [LARGE SCALE GENOMIC DNA]</scope>
    <source>
        <strain evidence="4">JCM 4087</strain>
    </source>
</reference>
<evidence type="ECO:0000313" key="4">
    <source>
        <dbReference type="Proteomes" id="UP001596091"/>
    </source>
</evidence>